<gene>
    <name evidence="4" type="ORF">PMG11_06049</name>
</gene>
<dbReference type="InterPro" id="IPR054710">
    <property type="entry name" value="Tri101-like_N"/>
</dbReference>
<dbReference type="Gene3D" id="3.30.559.10">
    <property type="entry name" value="Chloramphenicol acetyltransferase-like domain"/>
    <property type="match status" value="2"/>
</dbReference>
<dbReference type="PANTHER" id="PTHR31896:SF64">
    <property type="entry name" value="TRICHOTHECENE 3-O-ACETYLTRANSFERASE"/>
    <property type="match status" value="1"/>
</dbReference>
<keyword evidence="1" id="KW-0808">Transferase</keyword>
<dbReference type="InterPro" id="IPR051283">
    <property type="entry name" value="Sec_Metabolite_Acyltrans"/>
</dbReference>
<evidence type="ECO:0000259" key="3">
    <source>
        <dbReference type="Pfam" id="PF22664"/>
    </source>
</evidence>
<protein>
    <recommendedName>
        <fullName evidence="3">Trichothecene 3-O-acetyltransferase-like N-terminal domain-containing protein</fullName>
    </recommendedName>
</protein>
<dbReference type="STRING" id="104259.A0A0F7TKP6"/>
<evidence type="ECO:0000313" key="4">
    <source>
        <dbReference type="EMBL" id="CEJ57353.1"/>
    </source>
</evidence>
<keyword evidence="5" id="KW-1185">Reference proteome</keyword>
<evidence type="ECO:0000256" key="1">
    <source>
        <dbReference type="ARBA" id="ARBA00022679"/>
    </source>
</evidence>
<accession>A0A0F7TKP6</accession>
<sequence>MLGNDSIDILGSSPFLHKLYTQLCIIFATSEPSSDIIDTLRDGLDRLAEGFPWLAGTVINEGATEGVTGTYRILPSNEKIPLVAKDLRGDESAPTLEGLRQSNYPFSMLDEKIIAPCLTLNLPGNTIGLAATSAPVLAVQATFITGGLMLTVVGQHNVMDMTGQGHIIDLLSKACHNQPFTAEELSIGNMDRSKTITLLEDPFDPAVELKHQLVKPPSPDKKIGDTTTPPPSSWAYVTFSASSLEALKTQATQTEHSSRAFVSTDDAVCAFIWKCTARARLHRLDPGSESAFARAVDLRQRMGIPRTYLGMFQNMAYNKDSLQHLAEQPLGAIASQLRRKLDPTVVDLAYNTRALATFQVRSADKTKTSATACVDSSSGIMLSSWAKINTFELDFNLGLGKPEAVRRPAFVPVESLIYIMPKSPNGEMAVGICLRDADWERLKADEEWAKYAAYVG</sequence>
<evidence type="ECO:0000256" key="2">
    <source>
        <dbReference type="ARBA" id="ARBA00023315"/>
    </source>
</evidence>
<dbReference type="GO" id="GO:0016746">
    <property type="term" value="F:acyltransferase activity"/>
    <property type="evidence" value="ECO:0007669"/>
    <property type="project" value="UniProtKB-KW"/>
</dbReference>
<feature type="domain" description="Trichothecene 3-O-acetyltransferase-like N-terminal" evidence="3">
    <location>
        <begin position="19"/>
        <end position="175"/>
    </location>
</feature>
<name>A0A0F7TKP6_PENBI</name>
<proteinExistence type="predicted"/>
<organism evidence="4 5">
    <name type="scientific">Penicillium brasilianum</name>
    <dbReference type="NCBI Taxonomy" id="104259"/>
    <lineage>
        <taxon>Eukaryota</taxon>
        <taxon>Fungi</taxon>
        <taxon>Dikarya</taxon>
        <taxon>Ascomycota</taxon>
        <taxon>Pezizomycotina</taxon>
        <taxon>Eurotiomycetes</taxon>
        <taxon>Eurotiomycetidae</taxon>
        <taxon>Eurotiales</taxon>
        <taxon>Aspergillaceae</taxon>
        <taxon>Penicillium</taxon>
    </lineage>
</organism>
<reference evidence="5" key="1">
    <citation type="journal article" date="2015" name="Genome Announc.">
        <title>Draft genome sequence of the fungus Penicillium brasilianum MG11.</title>
        <authorList>
            <person name="Horn F."/>
            <person name="Linde J."/>
            <person name="Mattern D.J."/>
            <person name="Walther G."/>
            <person name="Guthke R."/>
            <person name="Brakhage A.A."/>
            <person name="Valiante V."/>
        </authorList>
    </citation>
    <scope>NUCLEOTIDE SEQUENCE [LARGE SCALE GENOMIC DNA]</scope>
    <source>
        <strain evidence="5">MG11</strain>
    </source>
</reference>
<dbReference type="InterPro" id="IPR023213">
    <property type="entry name" value="CAT-like_dom_sf"/>
</dbReference>
<dbReference type="OrthoDB" id="1862401at2759"/>
<dbReference type="PANTHER" id="PTHR31896">
    <property type="entry name" value="FAMILY REGULATORY PROTEIN, PUTATIVE (AFU_ORTHOLOGUE AFUA_3G14730)-RELATED"/>
    <property type="match status" value="1"/>
</dbReference>
<dbReference type="Pfam" id="PF22664">
    <property type="entry name" value="TRI-like_N"/>
    <property type="match status" value="1"/>
</dbReference>
<evidence type="ECO:0000313" key="5">
    <source>
        <dbReference type="Proteomes" id="UP000042958"/>
    </source>
</evidence>
<dbReference type="AlphaFoldDB" id="A0A0F7TKP6"/>
<dbReference type="Proteomes" id="UP000042958">
    <property type="component" value="Unassembled WGS sequence"/>
</dbReference>
<dbReference type="EMBL" id="CDHK01000005">
    <property type="protein sequence ID" value="CEJ57353.1"/>
    <property type="molecule type" value="Genomic_DNA"/>
</dbReference>
<keyword evidence="2" id="KW-0012">Acyltransferase</keyword>